<dbReference type="EMBL" id="CAMXCT030006714">
    <property type="protein sequence ID" value="CAL4806108.1"/>
    <property type="molecule type" value="Genomic_DNA"/>
</dbReference>
<protein>
    <submittedName>
        <fullName evidence="1">Uncharacterized protein</fullName>
    </submittedName>
</protein>
<comment type="caution">
    <text evidence="1">The sequence shown here is derived from an EMBL/GenBank/DDBJ whole genome shotgun (WGS) entry which is preliminary data.</text>
</comment>
<proteinExistence type="predicted"/>
<evidence type="ECO:0000313" key="2">
    <source>
        <dbReference type="EMBL" id="CAL4806108.1"/>
    </source>
</evidence>
<reference evidence="2 3" key="2">
    <citation type="submission" date="2024-05" db="EMBL/GenBank/DDBJ databases">
        <authorList>
            <person name="Chen Y."/>
            <person name="Shah S."/>
            <person name="Dougan E. K."/>
            <person name="Thang M."/>
            <person name="Chan C."/>
        </authorList>
    </citation>
    <scope>NUCLEOTIDE SEQUENCE [LARGE SCALE GENOMIC DNA]</scope>
</reference>
<keyword evidence="3" id="KW-1185">Reference proteome</keyword>
<accession>A0A9P1GPL8</accession>
<dbReference type="AlphaFoldDB" id="A0A9P1GPL8"/>
<dbReference type="EMBL" id="CAMXCT010006714">
    <property type="protein sequence ID" value="CAI4018796.1"/>
    <property type="molecule type" value="Genomic_DNA"/>
</dbReference>
<gene>
    <name evidence="1" type="ORF">C1SCF055_LOCUS43335</name>
</gene>
<reference evidence="1" key="1">
    <citation type="submission" date="2022-10" db="EMBL/GenBank/DDBJ databases">
        <authorList>
            <person name="Chen Y."/>
            <person name="Dougan E. K."/>
            <person name="Chan C."/>
            <person name="Rhodes N."/>
            <person name="Thang M."/>
        </authorList>
    </citation>
    <scope>NUCLEOTIDE SEQUENCE</scope>
</reference>
<dbReference type="EMBL" id="CAMXCT020006714">
    <property type="protein sequence ID" value="CAL1172171.1"/>
    <property type="molecule type" value="Genomic_DNA"/>
</dbReference>
<evidence type="ECO:0000313" key="3">
    <source>
        <dbReference type="Proteomes" id="UP001152797"/>
    </source>
</evidence>
<evidence type="ECO:0000313" key="1">
    <source>
        <dbReference type="EMBL" id="CAI4018796.1"/>
    </source>
</evidence>
<name>A0A9P1GPL8_9DINO</name>
<organism evidence="1">
    <name type="scientific">Cladocopium goreaui</name>
    <dbReference type="NCBI Taxonomy" id="2562237"/>
    <lineage>
        <taxon>Eukaryota</taxon>
        <taxon>Sar</taxon>
        <taxon>Alveolata</taxon>
        <taxon>Dinophyceae</taxon>
        <taxon>Suessiales</taxon>
        <taxon>Symbiodiniaceae</taxon>
        <taxon>Cladocopium</taxon>
    </lineage>
</organism>
<sequence>MADAWTKSAHALNCEVITAIMEFAKIRAVAKLCATGKAGKEAVQSLLSPARVAAIQSFRKAIWVAPLPVLERLAEALVSPPLALAARRALLDTLVEVAHVQNKCRLRVRALCFTRLVPGEVGRRVVVRFDFRCPRRHGLLQPIRGVPAAYRMRSGTDDLMFGAPGMADSMKNQW</sequence>
<dbReference type="OrthoDB" id="419925at2759"/>
<dbReference type="Proteomes" id="UP001152797">
    <property type="component" value="Unassembled WGS sequence"/>
</dbReference>